<evidence type="ECO:0000313" key="8">
    <source>
        <dbReference type="Proteomes" id="UP000275078"/>
    </source>
</evidence>
<evidence type="ECO:0000256" key="2">
    <source>
        <dbReference type="ARBA" id="ARBA00022448"/>
    </source>
</evidence>
<dbReference type="InterPro" id="IPR037239">
    <property type="entry name" value="OSBP_sf"/>
</dbReference>
<dbReference type="GO" id="GO:0006869">
    <property type="term" value="P:lipid transport"/>
    <property type="evidence" value="ECO:0007669"/>
    <property type="project" value="UniProtKB-KW"/>
</dbReference>
<protein>
    <recommendedName>
        <fullName evidence="9">Oxysterol-binding protein</fullName>
    </recommendedName>
</protein>
<dbReference type="Gene3D" id="1.10.287.2720">
    <property type="match status" value="1"/>
</dbReference>
<accession>A0A3N4I9K0</accession>
<feature type="region of interest" description="Disordered" evidence="6">
    <location>
        <begin position="446"/>
        <end position="486"/>
    </location>
</feature>
<evidence type="ECO:0000256" key="1">
    <source>
        <dbReference type="ARBA" id="ARBA00008842"/>
    </source>
</evidence>
<dbReference type="Proteomes" id="UP000275078">
    <property type="component" value="Unassembled WGS sequence"/>
</dbReference>
<dbReference type="OrthoDB" id="14833at2759"/>
<dbReference type="GO" id="GO:0032541">
    <property type="term" value="C:cortical endoplasmic reticulum"/>
    <property type="evidence" value="ECO:0007669"/>
    <property type="project" value="TreeGrafter"/>
</dbReference>
<dbReference type="Gene3D" id="2.40.160.120">
    <property type="match status" value="1"/>
</dbReference>
<keyword evidence="2" id="KW-0813">Transport</keyword>
<dbReference type="GO" id="GO:0005829">
    <property type="term" value="C:cytosol"/>
    <property type="evidence" value="ECO:0007669"/>
    <property type="project" value="TreeGrafter"/>
</dbReference>
<evidence type="ECO:0000256" key="4">
    <source>
        <dbReference type="ARBA" id="ARBA00023121"/>
    </source>
</evidence>
<evidence type="ECO:0000313" key="7">
    <source>
        <dbReference type="EMBL" id="RPA80810.1"/>
    </source>
</evidence>
<dbReference type="SUPFAM" id="SSF144000">
    <property type="entry name" value="Oxysterol-binding protein-like"/>
    <property type="match status" value="1"/>
</dbReference>
<evidence type="ECO:0000256" key="5">
    <source>
        <dbReference type="RuleBase" id="RU003844"/>
    </source>
</evidence>
<dbReference type="Pfam" id="PF01237">
    <property type="entry name" value="Oxysterol_BP"/>
    <property type="match status" value="1"/>
</dbReference>
<sequence>MYLFGYGGTGDGHHSRRTSLTGSRKSSTDDVSKVVDDDETVVEDQDKNILSAVLGQLRRGADLSRITLPTFILEPRSMLERITNFMQHPETLLPTNTIEDPEERFISVVKFYLSGWHIKPPGVKKPLNPVLGEFYSCYWDFDDDSKAYYFAEQTSHHPPKSSYFYMAPKQRIRIDGTLKPRGQFLGNSAASMMEGIAILRFLDRPGLNGGCEKYYLTQPNMYVRGILVGKMKFELGDHSYVRCPTLDLVADIEFKVKGYIWGEHNSIGGTIKRASTGEVLYELSGKWNEAMYIKNVRTGEKRLLFDATRAKPTPPSVRPIAEQEERESVRLWKPVVDALIARDHDTATAEKSKIENQQRLETKMREADGVEWRPRFFRETQPRDEDEELDFVLASHVDDRASPEEQVKQILAIGPILPGRNRRPSRYDIPQYRSSVDIHNRSDVAVHDDHLPNSPPPPPLPRKDTHLAPSTGKDLPVTPINEDDLIDLDHGMGKATLVPTSEGVKLAGESSATVDDIEKDLKAIKIEEQTGIKSAGDPTRRAA</sequence>
<reference evidence="7 8" key="1">
    <citation type="journal article" date="2018" name="Nat. Ecol. Evol.">
        <title>Pezizomycetes genomes reveal the molecular basis of ectomycorrhizal truffle lifestyle.</title>
        <authorList>
            <person name="Murat C."/>
            <person name="Payen T."/>
            <person name="Noel B."/>
            <person name="Kuo A."/>
            <person name="Morin E."/>
            <person name="Chen J."/>
            <person name="Kohler A."/>
            <person name="Krizsan K."/>
            <person name="Balestrini R."/>
            <person name="Da Silva C."/>
            <person name="Montanini B."/>
            <person name="Hainaut M."/>
            <person name="Levati E."/>
            <person name="Barry K.W."/>
            <person name="Belfiori B."/>
            <person name="Cichocki N."/>
            <person name="Clum A."/>
            <person name="Dockter R.B."/>
            <person name="Fauchery L."/>
            <person name="Guy J."/>
            <person name="Iotti M."/>
            <person name="Le Tacon F."/>
            <person name="Lindquist E.A."/>
            <person name="Lipzen A."/>
            <person name="Malagnac F."/>
            <person name="Mello A."/>
            <person name="Molinier V."/>
            <person name="Miyauchi S."/>
            <person name="Poulain J."/>
            <person name="Riccioni C."/>
            <person name="Rubini A."/>
            <person name="Sitrit Y."/>
            <person name="Splivallo R."/>
            <person name="Traeger S."/>
            <person name="Wang M."/>
            <person name="Zifcakova L."/>
            <person name="Wipf D."/>
            <person name="Zambonelli A."/>
            <person name="Paolocci F."/>
            <person name="Nowrousian M."/>
            <person name="Ottonello S."/>
            <person name="Baldrian P."/>
            <person name="Spatafora J.W."/>
            <person name="Henrissat B."/>
            <person name="Nagy L.G."/>
            <person name="Aury J.M."/>
            <person name="Wincker P."/>
            <person name="Grigoriev I.V."/>
            <person name="Bonfante P."/>
            <person name="Martin F.M."/>
        </authorList>
    </citation>
    <scope>NUCLEOTIDE SEQUENCE [LARGE SCALE GENOMIC DNA]</scope>
    <source>
        <strain evidence="7 8">RN42</strain>
    </source>
</reference>
<dbReference type="PANTHER" id="PTHR10972:SF102">
    <property type="entry name" value="OXYSTEROL-BINDING PROTEIN"/>
    <property type="match status" value="1"/>
</dbReference>
<dbReference type="InterPro" id="IPR018494">
    <property type="entry name" value="Oxysterol-bd_CS"/>
</dbReference>
<evidence type="ECO:0008006" key="9">
    <source>
        <dbReference type="Google" id="ProtNLM"/>
    </source>
</evidence>
<keyword evidence="8" id="KW-1185">Reference proteome</keyword>
<name>A0A3N4I9K0_ASCIM</name>
<dbReference type="PROSITE" id="PS01013">
    <property type="entry name" value="OSBP"/>
    <property type="match status" value="1"/>
</dbReference>
<evidence type="ECO:0000256" key="6">
    <source>
        <dbReference type="SAM" id="MobiDB-lite"/>
    </source>
</evidence>
<organism evidence="7 8">
    <name type="scientific">Ascobolus immersus RN42</name>
    <dbReference type="NCBI Taxonomy" id="1160509"/>
    <lineage>
        <taxon>Eukaryota</taxon>
        <taxon>Fungi</taxon>
        <taxon>Dikarya</taxon>
        <taxon>Ascomycota</taxon>
        <taxon>Pezizomycotina</taxon>
        <taxon>Pezizomycetes</taxon>
        <taxon>Pezizales</taxon>
        <taxon>Ascobolaceae</taxon>
        <taxon>Ascobolus</taxon>
    </lineage>
</organism>
<dbReference type="FunFam" id="2.40.160.120:FF:000007">
    <property type="entry name" value="Oxysterol binding protein"/>
    <property type="match status" value="1"/>
</dbReference>
<dbReference type="GO" id="GO:0032934">
    <property type="term" value="F:sterol binding"/>
    <property type="evidence" value="ECO:0007669"/>
    <property type="project" value="TreeGrafter"/>
</dbReference>
<dbReference type="AlphaFoldDB" id="A0A3N4I9K0"/>
<dbReference type="EMBL" id="ML119684">
    <property type="protein sequence ID" value="RPA80810.1"/>
    <property type="molecule type" value="Genomic_DNA"/>
</dbReference>
<feature type="region of interest" description="Disordered" evidence="6">
    <location>
        <begin position="1"/>
        <end position="34"/>
    </location>
</feature>
<gene>
    <name evidence="7" type="ORF">BJ508DRAFT_307019</name>
</gene>
<evidence type="ECO:0000256" key="3">
    <source>
        <dbReference type="ARBA" id="ARBA00023055"/>
    </source>
</evidence>
<dbReference type="STRING" id="1160509.A0A3N4I9K0"/>
<feature type="compositionally biased region" description="Gly residues" evidence="6">
    <location>
        <begin position="1"/>
        <end position="10"/>
    </location>
</feature>
<dbReference type="Gene3D" id="3.30.70.3490">
    <property type="match status" value="1"/>
</dbReference>
<proteinExistence type="inferred from homology"/>
<comment type="similarity">
    <text evidence="1 5">Belongs to the OSBP family.</text>
</comment>
<dbReference type="FunFam" id="1.10.287.2720:FF:000001">
    <property type="entry name" value="Oxysterol-binding OBPalpha"/>
    <property type="match status" value="1"/>
</dbReference>
<keyword evidence="3" id="KW-0445">Lipid transport</keyword>
<dbReference type="PANTHER" id="PTHR10972">
    <property type="entry name" value="OXYSTEROL-BINDING PROTEIN-RELATED"/>
    <property type="match status" value="1"/>
</dbReference>
<dbReference type="InterPro" id="IPR000648">
    <property type="entry name" value="Oxysterol-bd"/>
</dbReference>
<keyword evidence="4" id="KW-0446">Lipid-binding</keyword>
<dbReference type="GO" id="GO:0016020">
    <property type="term" value="C:membrane"/>
    <property type="evidence" value="ECO:0007669"/>
    <property type="project" value="TreeGrafter"/>
</dbReference>